<dbReference type="OrthoDB" id="9804196at2"/>
<dbReference type="KEGG" id="dho:Dia5BBH33_15610"/>
<dbReference type="EMBL" id="AP019697">
    <property type="protein sequence ID" value="BBK25626.1"/>
    <property type="molecule type" value="Genomic_DNA"/>
</dbReference>
<organism evidence="1 2">
    <name type="scientific">Dialister hominis</name>
    <dbReference type="NCBI Taxonomy" id="2582419"/>
    <lineage>
        <taxon>Bacteria</taxon>
        <taxon>Bacillati</taxon>
        <taxon>Bacillota</taxon>
        <taxon>Negativicutes</taxon>
        <taxon>Veillonellales</taxon>
        <taxon>Veillonellaceae</taxon>
        <taxon>Dialister</taxon>
    </lineage>
</organism>
<reference evidence="2" key="1">
    <citation type="submission" date="2019-05" db="EMBL/GenBank/DDBJ databases">
        <title>Complete genome sequencing of Dialister sp. strain 5BBH33.</title>
        <authorList>
            <person name="Sakamoto M."/>
            <person name="Murakami T."/>
            <person name="Mori H."/>
        </authorList>
    </citation>
    <scope>NUCLEOTIDE SEQUENCE [LARGE SCALE GENOMIC DNA]</scope>
    <source>
        <strain evidence="2">5BBH33</strain>
    </source>
</reference>
<dbReference type="Gene3D" id="3.40.50.2000">
    <property type="entry name" value="Glycogen Phosphorylase B"/>
    <property type="match status" value="2"/>
</dbReference>
<name>A0A8D5A3A8_9FIRM</name>
<keyword evidence="1" id="KW-0808">Transferase</keyword>
<dbReference type="RefSeq" id="WP_143332705.1">
    <property type="nucleotide sequence ID" value="NZ_AP019697.1"/>
</dbReference>
<keyword evidence="2" id="KW-1185">Reference proteome</keyword>
<sequence length="379" mass="43467">MTSYPIRVLQIGMTKNIGGLETYLMQQLDHLDKSKVIYDFVNITSEHEIVFKDKILKAGGRIYGVRSRHSNPIRHYWQWIKLLHRIAGDYKAIVLNSNSITYVFPIFIARFFGIPMRIMHSHNSGFEQKIGIGKKIIMAMNRILLKWGATDYFACSKLAGQWMFGYNAHFTVIPNAIDCSKLKFNENMRNKVRSALNLQGHFIVGHVGRFTFQKNHEFLIDVFSEIHRTQENAVLMLVGDAVGDLSYLEQAKEKVVRLGLTNSVVFMGMRNDVPQLMQAMDCFILPSHFEGLPVVGIEVQAAGLPCFFSTNITREVGITDLAHFISLKKKTEEWAEMILSESKVKRKNMEEEIIKAGYDIRCEIGKLEKFYEGENEQIT</sequence>
<dbReference type="GeneID" id="92716783"/>
<evidence type="ECO:0000313" key="2">
    <source>
        <dbReference type="Proteomes" id="UP000320585"/>
    </source>
</evidence>
<gene>
    <name evidence="1" type="primary">rfaG</name>
    <name evidence="1" type="ORF">Dia5BBH33_15610</name>
</gene>
<dbReference type="Pfam" id="PF13692">
    <property type="entry name" value="Glyco_trans_1_4"/>
    <property type="match status" value="1"/>
</dbReference>
<dbReference type="Proteomes" id="UP000320585">
    <property type="component" value="Chromosome"/>
</dbReference>
<dbReference type="AlphaFoldDB" id="A0A8D5A3A8"/>
<evidence type="ECO:0000313" key="1">
    <source>
        <dbReference type="EMBL" id="BBK25626.1"/>
    </source>
</evidence>
<proteinExistence type="predicted"/>
<dbReference type="GO" id="GO:0016740">
    <property type="term" value="F:transferase activity"/>
    <property type="evidence" value="ECO:0007669"/>
    <property type="project" value="UniProtKB-KW"/>
</dbReference>
<dbReference type="PANTHER" id="PTHR12526">
    <property type="entry name" value="GLYCOSYLTRANSFERASE"/>
    <property type="match status" value="1"/>
</dbReference>
<accession>A0A8D5A3A8</accession>
<protein>
    <submittedName>
        <fullName evidence="1">Glycosyl transferase family 1</fullName>
    </submittedName>
</protein>
<dbReference type="SUPFAM" id="SSF53756">
    <property type="entry name" value="UDP-Glycosyltransferase/glycogen phosphorylase"/>
    <property type="match status" value="1"/>
</dbReference>
<dbReference type="CDD" id="cd03812">
    <property type="entry name" value="GT4_CapH-like"/>
    <property type="match status" value="1"/>
</dbReference>